<feature type="region of interest" description="Disordered" evidence="1">
    <location>
        <begin position="403"/>
        <end position="447"/>
    </location>
</feature>
<accession>A0A241XTK1</accession>
<dbReference type="PANTHER" id="PTHR30373">
    <property type="entry name" value="UPF0603 PROTEIN YGCG"/>
    <property type="match status" value="1"/>
</dbReference>
<feature type="transmembrane region" description="Helical" evidence="2">
    <location>
        <begin position="349"/>
        <end position="371"/>
    </location>
</feature>
<evidence type="ECO:0000256" key="1">
    <source>
        <dbReference type="SAM" id="MobiDB-lite"/>
    </source>
</evidence>
<sequence length="447" mass="46651">MSAITRYLAMLRLFGMLLCAAAIPSVATATVPVTVAVAASDVEEEAVEASAVGAEAEAARDAGYESAEVPALARRVTDLTATLDAAERARLEASLAALEARKGAQVAILMVPSTYPDSIEAYATRVFEAWKLGRKGIDDGVLVLVAKDDRRMRIEVGYGLEGTITDIDAGRIIREYMTPAFRQQDYAGGLEAAAQRLVRLIDGEALPPPPRDPLEPGAVRQTLAIAFLLGALGGVALLVRPRAWYWTLGAVVALAAALALGRHWPAGAMVALAEMVAVLGVGFGALLKYSRGARWFFAILVLYALGLFWAYRRYGLPVLHYGLAVPLSLGLTLLMLAGAWQGLRRGRRWAYLPGLLGLLLTLALECLLLLVDDPLNSIEALIILPAACLPLLIGCNFSAGGSGGGRRRGGDYASSSGSSSSSSSSSSSDSFSGGGGSSGGGGASGSW</sequence>
<proteinExistence type="predicted"/>
<name>A0A241XTK1_PSEAI</name>
<dbReference type="PANTHER" id="PTHR30373:SF2">
    <property type="entry name" value="UPF0603 PROTEIN YGCG"/>
    <property type="match status" value="1"/>
</dbReference>
<evidence type="ECO:0000313" key="6">
    <source>
        <dbReference type="Proteomes" id="UP000194857"/>
    </source>
</evidence>
<feature type="chain" id="PRO_5043624205" description="TPM domain-containing protein" evidence="3">
    <location>
        <begin position="30"/>
        <end position="447"/>
    </location>
</feature>
<comment type="caution">
    <text evidence="5">The sequence shown here is derived from an EMBL/GenBank/DDBJ whole genome shotgun (WGS) entry which is preliminary data.</text>
</comment>
<feature type="signal peptide" evidence="3">
    <location>
        <begin position="1"/>
        <end position="29"/>
    </location>
</feature>
<evidence type="ECO:0000259" key="4">
    <source>
        <dbReference type="Pfam" id="PF04536"/>
    </source>
</evidence>
<evidence type="ECO:0000313" key="5">
    <source>
        <dbReference type="EMBL" id="OTI64183.1"/>
    </source>
</evidence>
<evidence type="ECO:0000256" key="3">
    <source>
        <dbReference type="SAM" id="SignalP"/>
    </source>
</evidence>
<keyword evidence="2" id="KW-0472">Membrane</keyword>
<reference evidence="5 6" key="1">
    <citation type="submission" date="2017-05" db="EMBL/GenBank/DDBJ databases">
        <authorList>
            <person name="Song R."/>
            <person name="Chenine A.L."/>
            <person name="Ruprecht R.M."/>
        </authorList>
    </citation>
    <scope>NUCLEOTIDE SEQUENCE [LARGE SCALE GENOMIC DNA]</scope>
    <source>
        <strain evidence="5 6">S567_C10_BS</strain>
    </source>
</reference>
<gene>
    <name evidence="5" type="ORF">CAZ10_08225</name>
</gene>
<dbReference type="Gene3D" id="3.10.310.50">
    <property type="match status" value="1"/>
</dbReference>
<feature type="transmembrane region" description="Helical" evidence="2">
    <location>
        <begin position="294"/>
        <end position="312"/>
    </location>
</feature>
<feature type="compositionally biased region" description="Low complexity" evidence="1">
    <location>
        <begin position="411"/>
        <end position="431"/>
    </location>
</feature>
<feature type="transmembrane region" description="Helical" evidence="2">
    <location>
        <begin position="318"/>
        <end position="337"/>
    </location>
</feature>
<dbReference type="EMBL" id="NFFZ01000003">
    <property type="protein sequence ID" value="OTI64183.1"/>
    <property type="molecule type" value="Genomic_DNA"/>
</dbReference>
<organism evidence="5 6">
    <name type="scientific">Pseudomonas aeruginosa</name>
    <dbReference type="NCBI Taxonomy" id="287"/>
    <lineage>
        <taxon>Bacteria</taxon>
        <taxon>Pseudomonadati</taxon>
        <taxon>Pseudomonadota</taxon>
        <taxon>Gammaproteobacteria</taxon>
        <taxon>Pseudomonadales</taxon>
        <taxon>Pseudomonadaceae</taxon>
        <taxon>Pseudomonas</taxon>
    </lineage>
</organism>
<keyword evidence="3" id="KW-0732">Signal</keyword>
<dbReference type="RefSeq" id="WP_010793988.1">
    <property type="nucleotide sequence ID" value="NZ_BSAX01000031.1"/>
</dbReference>
<feature type="transmembrane region" description="Helical" evidence="2">
    <location>
        <begin position="377"/>
        <end position="399"/>
    </location>
</feature>
<evidence type="ECO:0000256" key="2">
    <source>
        <dbReference type="SAM" id="Phobius"/>
    </source>
</evidence>
<dbReference type="AlphaFoldDB" id="A0A241XTK1"/>
<feature type="compositionally biased region" description="Gly residues" evidence="1">
    <location>
        <begin position="432"/>
        <end position="447"/>
    </location>
</feature>
<dbReference type="InterPro" id="IPR007621">
    <property type="entry name" value="TPM_dom"/>
</dbReference>
<feature type="transmembrane region" description="Helical" evidence="2">
    <location>
        <begin position="218"/>
        <end position="238"/>
    </location>
</feature>
<protein>
    <recommendedName>
        <fullName evidence="4">TPM domain-containing protein</fullName>
    </recommendedName>
</protein>
<keyword evidence="2" id="KW-0812">Transmembrane</keyword>
<dbReference type="Proteomes" id="UP000194857">
    <property type="component" value="Unassembled WGS sequence"/>
</dbReference>
<feature type="transmembrane region" description="Helical" evidence="2">
    <location>
        <begin position="243"/>
        <end position="260"/>
    </location>
</feature>
<feature type="domain" description="TPM" evidence="4">
    <location>
        <begin position="76"/>
        <end position="199"/>
    </location>
</feature>
<feature type="transmembrane region" description="Helical" evidence="2">
    <location>
        <begin position="266"/>
        <end position="287"/>
    </location>
</feature>
<dbReference type="Pfam" id="PF04536">
    <property type="entry name" value="TPM_phosphatase"/>
    <property type="match status" value="1"/>
</dbReference>
<keyword evidence="2" id="KW-1133">Transmembrane helix</keyword>